<feature type="domain" description="Fe-S hydro-lyase tartrate dehydratase beta-type catalytic" evidence="13">
    <location>
        <begin position="311"/>
        <end position="484"/>
    </location>
</feature>
<dbReference type="SUPFAM" id="SSF117457">
    <property type="entry name" value="FumA C-terminal domain-like"/>
    <property type="match status" value="1"/>
</dbReference>
<evidence type="ECO:0000256" key="11">
    <source>
        <dbReference type="ARBA" id="ARBA00049253"/>
    </source>
</evidence>
<dbReference type="AlphaFoldDB" id="G5ID65"/>
<evidence type="ECO:0000256" key="6">
    <source>
        <dbReference type="ARBA" id="ARBA00023004"/>
    </source>
</evidence>
<comment type="catalytic activity">
    <reaction evidence="11">
        <text>(2R,3R)-tartrate = oxaloacetate + H2O</text>
        <dbReference type="Rhea" id="RHEA:15413"/>
        <dbReference type="ChEBI" id="CHEBI:15377"/>
        <dbReference type="ChEBI" id="CHEBI:16452"/>
        <dbReference type="ChEBI" id="CHEBI:30924"/>
        <dbReference type="EC" id="4.2.1.32"/>
    </reaction>
</comment>
<dbReference type="GO" id="GO:0051539">
    <property type="term" value="F:4 iron, 4 sulfur cluster binding"/>
    <property type="evidence" value="ECO:0007669"/>
    <property type="project" value="UniProtKB-KW"/>
</dbReference>
<comment type="subunit">
    <text evidence="3">Heterotetramer of two alpha and two beta subunits.</text>
</comment>
<dbReference type="GO" id="GO:0004333">
    <property type="term" value="F:fumarate hydratase activity"/>
    <property type="evidence" value="ECO:0007669"/>
    <property type="project" value="UniProtKB-EC"/>
</dbReference>
<dbReference type="HOGENOM" id="CLU_526455_0_0_9"/>
<keyword evidence="15" id="KW-1185">Reference proteome</keyword>
<dbReference type="PATRIC" id="fig|742737.3.peg.1453"/>
<dbReference type="NCBIfam" id="TIGR00723">
    <property type="entry name" value="ttdB_fumA_fumB"/>
    <property type="match status" value="1"/>
</dbReference>
<dbReference type="GO" id="GO:0008730">
    <property type="term" value="F:L(+)-tartrate dehydratase activity"/>
    <property type="evidence" value="ECO:0007669"/>
    <property type="project" value="UniProtKB-EC"/>
</dbReference>
<evidence type="ECO:0000256" key="3">
    <source>
        <dbReference type="ARBA" id="ARBA00011103"/>
    </source>
</evidence>
<comment type="similarity">
    <text evidence="2">Belongs to the class-I fumarase family.</text>
</comment>
<evidence type="ECO:0000256" key="2">
    <source>
        <dbReference type="ARBA" id="ARBA00008876"/>
    </source>
</evidence>
<evidence type="ECO:0000256" key="9">
    <source>
        <dbReference type="ARBA" id="ARBA00039027"/>
    </source>
</evidence>
<dbReference type="InterPro" id="IPR004646">
    <property type="entry name" value="Fe-S_hydro-lyase_TtdA-typ_cat"/>
</dbReference>
<feature type="domain" description="Fe-S hydro-lyase tartrate dehydratase alpha-type catalytic" evidence="12">
    <location>
        <begin position="14"/>
        <end position="281"/>
    </location>
</feature>
<keyword evidence="4" id="KW-0004">4Fe-4S</keyword>
<evidence type="ECO:0000313" key="14">
    <source>
        <dbReference type="EMBL" id="EHI60630.1"/>
    </source>
</evidence>
<evidence type="ECO:0000256" key="10">
    <source>
        <dbReference type="ARBA" id="ARBA00039250"/>
    </source>
</evidence>
<comment type="catalytic activity">
    <reaction evidence="1">
        <text>(S)-malate = fumarate + H2O</text>
        <dbReference type="Rhea" id="RHEA:12460"/>
        <dbReference type="ChEBI" id="CHEBI:15377"/>
        <dbReference type="ChEBI" id="CHEBI:15589"/>
        <dbReference type="ChEBI" id="CHEBI:29806"/>
        <dbReference type="EC" id="4.2.1.2"/>
    </reaction>
</comment>
<dbReference type="EMBL" id="ADLN01000014">
    <property type="protein sequence ID" value="EHI60630.1"/>
    <property type="molecule type" value="Genomic_DNA"/>
</dbReference>
<dbReference type="NCBIfam" id="NF006082">
    <property type="entry name" value="PRK08228.1"/>
    <property type="match status" value="1"/>
</dbReference>
<dbReference type="Proteomes" id="UP000005384">
    <property type="component" value="Unassembled WGS sequence"/>
</dbReference>
<comment type="caution">
    <text evidence="14">The sequence shown here is derived from an EMBL/GenBank/DDBJ whole genome shotgun (WGS) entry which is preliminary data.</text>
</comment>
<keyword evidence="6" id="KW-0408">Iron</keyword>
<dbReference type="NCBIfam" id="TIGR00722">
    <property type="entry name" value="ttdA_fumA_fumB"/>
    <property type="match status" value="1"/>
</dbReference>
<gene>
    <name evidence="14" type="ORF">HMPREF9473_01439</name>
</gene>
<organism evidence="14 15">
    <name type="scientific">Hungatella hathewayi WAL-18680</name>
    <dbReference type="NCBI Taxonomy" id="742737"/>
    <lineage>
        <taxon>Bacteria</taxon>
        <taxon>Bacillati</taxon>
        <taxon>Bacillota</taxon>
        <taxon>Clostridia</taxon>
        <taxon>Lachnospirales</taxon>
        <taxon>Lachnospiraceae</taxon>
        <taxon>Hungatella</taxon>
    </lineage>
</organism>
<protein>
    <recommendedName>
        <fullName evidence="10">L(+)-tartrate dehydratase subunit beta</fullName>
        <ecNumber evidence="9">4.2.1.32</ecNumber>
    </recommendedName>
</protein>
<proteinExistence type="inferred from homology"/>
<evidence type="ECO:0000256" key="8">
    <source>
        <dbReference type="ARBA" id="ARBA00023239"/>
    </source>
</evidence>
<keyword evidence="8" id="KW-0456">Lyase</keyword>
<dbReference type="PANTHER" id="PTHR43351">
    <property type="entry name" value="L(+)-TARTRATE DEHYDRATASE SUBUNIT BETA"/>
    <property type="match status" value="1"/>
</dbReference>
<dbReference type="InterPro" id="IPR036660">
    <property type="entry name" value="Fe-S_hydroAse_TtdB_cat_sf"/>
</dbReference>
<keyword evidence="5" id="KW-0479">Metal-binding</keyword>
<dbReference type="EC" id="4.2.1.32" evidence="9"/>
<name>G5ID65_9FIRM</name>
<reference evidence="14 15" key="1">
    <citation type="submission" date="2011-08" db="EMBL/GenBank/DDBJ databases">
        <title>The Genome Sequence of Clostridium hathewayi WAL-18680.</title>
        <authorList>
            <consortium name="The Broad Institute Genome Sequencing Platform"/>
            <person name="Earl A."/>
            <person name="Ward D."/>
            <person name="Feldgarden M."/>
            <person name="Gevers D."/>
            <person name="Finegold S.M."/>
            <person name="Summanen P.H."/>
            <person name="Molitoris D.R."/>
            <person name="Song M."/>
            <person name="Daigneault M."/>
            <person name="Allen-Vercoe E."/>
            <person name="Young S.K."/>
            <person name="Zeng Q."/>
            <person name="Gargeya S."/>
            <person name="Fitzgerald M."/>
            <person name="Haas B."/>
            <person name="Abouelleil A."/>
            <person name="Alvarado L."/>
            <person name="Arachchi H.M."/>
            <person name="Berlin A."/>
            <person name="Brown A."/>
            <person name="Chapman S.B."/>
            <person name="Chen Z."/>
            <person name="Dunbar C."/>
            <person name="Freedman E."/>
            <person name="Gearin G."/>
            <person name="Gellesch M."/>
            <person name="Goldberg J."/>
            <person name="Griggs A."/>
            <person name="Gujja S."/>
            <person name="Heiman D."/>
            <person name="Howarth C."/>
            <person name="Larson L."/>
            <person name="Lui A."/>
            <person name="MacDonald P.J.P."/>
            <person name="Montmayeur A."/>
            <person name="Murphy C."/>
            <person name="Neiman D."/>
            <person name="Pearson M."/>
            <person name="Priest M."/>
            <person name="Roberts A."/>
            <person name="Saif S."/>
            <person name="Shea T."/>
            <person name="Shenoy N."/>
            <person name="Sisk P."/>
            <person name="Stolte C."/>
            <person name="Sykes S."/>
            <person name="Wortman J."/>
            <person name="Nusbaum C."/>
            <person name="Birren B."/>
        </authorList>
    </citation>
    <scope>NUCLEOTIDE SEQUENCE [LARGE SCALE GENOMIC DNA]</scope>
    <source>
        <strain evidence="14 15">WAL-18680</strain>
    </source>
</reference>
<dbReference type="NCBIfam" id="NF006084">
    <property type="entry name" value="PRK08230.1"/>
    <property type="match status" value="1"/>
</dbReference>
<accession>G5ID65</accession>
<evidence type="ECO:0000313" key="15">
    <source>
        <dbReference type="Proteomes" id="UP000005384"/>
    </source>
</evidence>
<evidence type="ECO:0000256" key="1">
    <source>
        <dbReference type="ARBA" id="ARBA00000929"/>
    </source>
</evidence>
<dbReference type="Pfam" id="PF05683">
    <property type="entry name" value="Fumerase_C"/>
    <property type="match status" value="1"/>
</dbReference>
<evidence type="ECO:0000256" key="7">
    <source>
        <dbReference type="ARBA" id="ARBA00023014"/>
    </source>
</evidence>
<dbReference type="Pfam" id="PF05681">
    <property type="entry name" value="Fumerase"/>
    <property type="match status" value="1"/>
</dbReference>
<evidence type="ECO:0000256" key="4">
    <source>
        <dbReference type="ARBA" id="ARBA00022485"/>
    </source>
</evidence>
<evidence type="ECO:0000259" key="12">
    <source>
        <dbReference type="Pfam" id="PF05681"/>
    </source>
</evidence>
<dbReference type="InterPro" id="IPR004647">
    <property type="entry name" value="Fe-S_hydro-lyase_TtdB-typ_cat"/>
</dbReference>
<keyword evidence="7" id="KW-0411">Iron-sulfur</keyword>
<dbReference type="Gene3D" id="3.20.130.10">
    <property type="entry name" value="Fe-S hydro-lyase, tartrate dehydratase beta-type, catalytic domain"/>
    <property type="match status" value="1"/>
</dbReference>
<evidence type="ECO:0000256" key="5">
    <source>
        <dbReference type="ARBA" id="ARBA00022723"/>
    </source>
</evidence>
<dbReference type="PANTHER" id="PTHR43351:SF3">
    <property type="entry name" value="L(+)-TARTRATE DEHYDRATASE SUBUNIT BETA"/>
    <property type="match status" value="1"/>
</dbReference>
<sequence>MNKNEQVEQLTRYMANFVSHIGKILPDDIIAKLDELAAQEDSPLSKTIYETMKLNQKLAAELNRPCCQDTGVLQFWVKCGAGFPLIGELEALLKEAVMISTVEAPLRHNSVETFDEYNTGKNVGKGTPTVFWDIVPDSEECEIYAYMAGGGCTLPGKAMVLMPGAGYEGVTRFVMDVMTSYGLNACPPLLVGVGVATSVETAALLSKKALMRPLGSHNENERAASMEKLLEDGINSIGLGPQGMGGKYSVMGVHIENTARHPSTIGVAVNVGCWSHRRGHIIFDKDLNYTITTQFGGDVIMVEMKNGKKILTTPVSAEDLADIHVGDIIYLNGSMTTCRDVAHRRLVEGHRELPVDVRNNAIFHAGPIIRPLENDKFEMVSVGPTTSMRMEKFEKEFVELTGVRVIIGKGGMGPNTEYACKNYKAIHCVFPAGNAVVAATEVEEIVQAEWRDLGMPETLWNCRVKEFGPLIVSIDTEGRNLFEENKVVFNERKEKAIEEICKQVSFIK</sequence>
<evidence type="ECO:0000259" key="13">
    <source>
        <dbReference type="Pfam" id="PF05683"/>
    </source>
</evidence>
<dbReference type="GO" id="GO:0046872">
    <property type="term" value="F:metal ion binding"/>
    <property type="evidence" value="ECO:0007669"/>
    <property type="project" value="UniProtKB-KW"/>
</dbReference>